<feature type="binding site" evidence="8">
    <location>
        <position position="102"/>
    </location>
    <ligand>
        <name>Fe cation</name>
        <dbReference type="ChEBI" id="CHEBI:24875"/>
    </ligand>
</feature>
<dbReference type="GO" id="GO:0008270">
    <property type="term" value="F:zinc ion binding"/>
    <property type="evidence" value="ECO:0007669"/>
    <property type="project" value="TreeGrafter"/>
</dbReference>
<evidence type="ECO:0000256" key="6">
    <source>
        <dbReference type="ARBA" id="ARBA00023163"/>
    </source>
</evidence>
<evidence type="ECO:0000256" key="2">
    <source>
        <dbReference type="ARBA" id="ARBA00022491"/>
    </source>
</evidence>
<dbReference type="Proteomes" id="UP000435243">
    <property type="component" value="Unassembled WGS sequence"/>
</dbReference>
<dbReference type="Pfam" id="PF01475">
    <property type="entry name" value="FUR"/>
    <property type="match status" value="1"/>
</dbReference>
<dbReference type="GO" id="GO:0005829">
    <property type="term" value="C:cytosol"/>
    <property type="evidence" value="ECO:0007669"/>
    <property type="project" value="TreeGrafter"/>
</dbReference>
<feature type="binding site" evidence="7">
    <location>
        <position position="111"/>
    </location>
    <ligand>
        <name>Zn(2+)</name>
        <dbReference type="ChEBI" id="CHEBI:29105"/>
    </ligand>
</feature>
<dbReference type="EMBL" id="WTYY01000003">
    <property type="protein sequence ID" value="MXO88513.1"/>
    <property type="molecule type" value="Genomic_DNA"/>
</dbReference>
<dbReference type="GO" id="GO:1900376">
    <property type="term" value="P:regulation of secondary metabolite biosynthetic process"/>
    <property type="evidence" value="ECO:0007669"/>
    <property type="project" value="TreeGrafter"/>
</dbReference>
<comment type="similarity">
    <text evidence="1">Belongs to the Fur family.</text>
</comment>
<evidence type="ECO:0000256" key="3">
    <source>
        <dbReference type="ARBA" id="ARBA00022833"/>
    </source>
</evidence>
<dbReference type="InterPro" id="IPR002481">
    <property type="entry name" value="FUR"/>
</dbReference>
<evidence type="ECO:0000313" key="10">
    <source>
        <dbReference type="Proteomes" id="UP000435243"/>
    </source>
</evidence>
<dbReference type="GO" id="GO:0045892">
    <property type="term" value="P:negative regulation of DNA-templated transcription"/>
    <property type="evidence" value="ECO:0007669"/>
    <property type="project" value="TreeGrafter"/>
</dbReference>
<gene>
    <name evidence="9" type="ORF">GRI32_07140</name>
</gene>
<name>A0A844ZLQ3_9SPHN</name>
<dbReference type="SUPFAM" id="SSF46785">
    <property type="entry name" value="Winged helix' DNA-binding domain"/>
    <property type="match status" value="1"/>
</dbReference>
<accession>A0A844ZLQ3</accession>
<protein>
    <submittedName>
        <fullName evidence="9">Transcriptional repressor</fullName>
    </submittedName>
</protein>
<dbReference type="PANTHER" id="PTHR33202:SF6">
    <property type="entry name" value="ZINC UPTAKE REGULATION PROTEIN"/>
    <property type="match status" value="1"/>
</dbReference>
<keyword evidence="3 7" id="KW-0862">Zinc</keyword>
<keyword evidence="4" id="KW-0805">Transcription regulation</keyword>
<dbReference type="InterPro" id="IPR036388">
    <property type="entry name" value="WH-like_DNA-bd_sf"/>
</dbReference>
<keyword evidence="6" id="KW-0804">Transcription</keyword>
<keyword evidence="8" id="KW-0408">Iron</keyword>
<keyword evidence="2" id="KW-0678">Repressor</keyword>
<evidence type="ECO:0000256" key="8">
    <source>
        <dbReference type="PIRSR" id="PIRSR602481-2"/>
    </source>
</evidence>
<feature type="binding site" evidence="7">
    <location>
        <position position="151"/>
    </location>
    <ligand>
        <name>Zn(2+)</name>
        <dbReference type="ChEBI" id="CHEBI:29105"/>
    </ligand>
</feature>
<dbReference type="OrthoDB" id="9801127at2"/>
<dbReference type="Gene3D" id="3.30.1490.190">
    <property type="match status" value="1"/>
</dbReference>
<sequence>MTGHKHHEHSGLRLIEEAEQVLTQAGEQWTAMRADVFRALAAQERPASAYDIAELVGQNRGKRVAANSVYRILDLFVRTNLANRIESANAYLANSHPGCRHDCIFLICDDCGQADHFDDDKLTTALREAGQKAGFSDVRPVVELRGLCSECAG</sequence>
<dbReference type="RefSeq" id="WP_160590713.1">
    <property type="nucleotide sequence ID" value="NZ_BAAAFP010000001.1"/>
</dbReference>
<proteinExistence type="inferred from homology"/>
<feature type="binding site" evidence="7">
    <location>
        <position position="148"/>
    </location>
    <ligand>
        <name>Zn(2+)</name>
        <dbReference type="ChEBI" id="CHEBI:29105"/>
    </ligand>
</feature>
<evidence type="ECO:0000256" key="7">
    <source>
        <dbReference type="PIRSR" id="PIRSR602481-1"/>
    </source>
</evidence>
<dbReference type="InterPro" id="IPR043135">
    <property type="entry name" value="Fur_C"/>
</dbReference>
<evidence type="ECO:0000256" key="1">
    <source>
        <dbReference type="ARBA" id="ARBA00007957"/>
    </source>
</evidence>
<comment type="cofactor">
    <cofactor evidence="7">
        <name>Zn(2+)</name>
        <dbReference type="ChEBI" id="CHEBI:29105"/>
    </cofactor>
    <text evidence="7">Binds 1 zinc ion per subunit.</text>
</comment>
<comment type="cofactor">
    <cofactor evidence="8">
        <name>Mn(2+)</name>
        <dbReference type="ChEBI" id="CHEBI:29035"/>
    </cofactor>
    <cofactor evidence="8">
        <name>Fe(2+)</name>
        <dbReference type="ChEBI" id="CHEBI:29033"/>
    </cofactor>
    <text evidence="8">Binds 1 Mn(2+) or Fe(2+) ion per subunit.</text>
</comment>
<reference evidence="9 10" key="1">
    <citation type="submission" date="2019-12" db="EMBL/GenBank/DDBJ databases">
        <title>Genomic-based taxomic classification of the family Erythrobacteraceae.</title>
        <authorList>
            <person name="Xu L."/>
        </authorList>
    </citation>
    <scope>NUCLEOTIDE SEQUENCE [LARGE SCALE GENOMIC DNA]</scope>
    <source>
        <strain evidence="9 10">JCM 16339</strain>
    </source>
</reference>
<dbReference type="AlphaFoldDB" id="A0A844ZLQ3"/>
<evidence type="ECO:0000256" key="5">
    <source>
        <dbReference type="ARBA" id="ARBA00023125"/>
    </source>
</evidence>
<dbReference type="GO" id="GO:0000976">
    <property type="term" value="F:transcription cis-regulatory region binding"/>
    <property type="evidence" value="ECO:0007669"/>
    <property type="project" value="TreeGrafter"/>
</dbReference>
<organism evidence="9 10">
    <name type="scientific">Alteraurantiacibacter aestuarii</name>
    <dbReference type="NCBI Taxonomy" id="650004"/>
    <lineage>
        <taxon>Bacteria</taxon>
        <taxon>Pseudomonadati</taxon>
        <taxon>Pseudomonadota</taxon>
        <taxon>Alphaproteobacteria</taxon>
        <taxon>Sphingomonadales</taxon>
        <taxon>Erythrobacteraceae</taxon>
        <taxon>Alteraurantiacibacter</taxon>
    </lineage>
</organism>
<feature type="binding site" evidence="7">
    <location>
        <position position="108"/>
    </location>
    <ligand>
        <name>Zn(2+)</name>
        <dbReference type="ChEBI" id="CHEBI:29105"/>
    </ligand>
</feature>
<comment type="caution">
    <text evidence="9">The sequence shown here is derived from an EMBL/GenBank/DDBJ whole genome shotgun (WGS) entry which is preliminary data.</text>
</comment>
<dbReference type="Gene3D" id="1.10.10.10">
    <property type="entry name" value="Winged helix-like DNA-binding domain superfamily/Winged helix DNA-binding domain"/>
    <property type="match status" value="1"/>
</dbReference>
<keyword evidence="7" id="KW-0479">Metal-binding</keyword>
<dbReference type="PANTHER" id="PTHR33202">
    <property type="entry name" value="ZINC UPTAKE REGULATION PROTEIN"/>
    <property type="match status" value="1"/>
</dbReference>
<dbReference type="GO" id="GO:0003700">
    <property type="term" value="F:DNA-binding transcription factor activity"/>
    <property type="evidence" value="ECO:0007669"/>
    <property type="project" value="InterPro"/>
</dbReference>
<dbReference type="InterPro" id="IPR036390">
    <property type="entry name" value="WH_DNA-bd_sf"/>
</dbReference>
<evidence type="ECO:0000313" key="9">
    <source>
        <dbReference type="EMBL" id="MXO88513.1"/>
    </source>
</evidence>
<keyword evidence="10" id="KW-1185">Reference proteome</keyword>
<evidence type="ECO:0000256" key="4">
    <source>
        <dbReference type="ARBA" id="ARBA00023015"/>
    </source>
</evidence>
<keyword evidence="5" id="KW-0238">DNA-binding</keyword>